<dbReference type="SMART" id="SM00829">
    <property type="entry name" value="PKS_ER"/>
    <property type="match status" value="1"/>
</dbReference>
<dbReference type="InterPro" id="IPR036291">
    <property type="entry name" value="NAD(P)-bd_dom_sf"/>
</dbReference>
<evidence type="ECO:0000313" key="6">
    <source>
        <dbReference type="Proteomes" id="UP001320420"/>
    </source>
</evidence>
<comment type="caution">
    <text evidence="5">The sequence shown here is derived from an EMBL/GenBank/DDBJ whole genome shotgun (WGS) entry which is preliminary data.</text>
</comment>
<keyword evidence="2" id="KW-0560">Oxidoreductase</keyword>
<evidence type="ECO:0000313" key="5">
    <source>
        <dbReference type="EMBL" id="KAK7748308.1"/>
    </source>
</evidence>
<dbReference type="SUPFAM" id="SSF51735">
    <property type="entry name" value="NAD(P)-binding Rossmann-fold domains"/>
    <property type="match status" value="1"/>
</dbReference>
<protein>
    <recommendedName>
        <fullName evidence="4">Enoyl reductase (ER) domain-containing protein</fullName>
    </recommendedName>
</protein>
<name>A0AAN9YKA9_9PEZI</name>
<dbReference type="InterPro" id="IPR013154">
    <property type="entry name" value="ADH-like_N"/>
</dbReference>
<dbReference type="GO" id="GO:0016651">
    <property type="term" value="F:oxidoreductase activity, acting on NAD(P)H"/>
    <property type="evidence" value="ECO:0007669"/>
    <property type="project" value="InterPro"/>
</dbReference>
<dbReference type="Gene3D" id="3.40.50.720">
    <property type="entry name" value="NAD(P)-binding Rossmann-like Domain"/>
    <property type="match status" value="1"/>
</dbReference>
<evidence type="ECO:0000256" key="2">
    <source>
        <dbReference type="ARBA" id="ARBA00023002"/>
    </source>
</evidence>
<dbReference type="PANTHER" id="PTHR43482">
    <property type="entry name" value="PROTEIN AST1-RELATED"/>
    <property type="match status" value="1"/>
</dbReference>
<dbReference type="CDD" id="cd08249">
    <property type="entry name" value="enoyl_reductase_like"/>
    <property type="match status" value="1"/>
</dbReference>
<dbReference type="PANTHER" id="PTHR43482:SF2">
    <property type="entry name" value="ZINC-BINDING DEHYDROGENASE FAMILY, PUTATIVE (AFU_ORTHOLOGUE AFUA_3G15030)-RELATED"/>
    <property type="match status" value="1"/>
</dbReference>
<feature type="domain" description="Enoyl reductase (ER)" evidence="4">
    <location>
        <begin position="21"/>
        <end position="388"/>
    </location>
</feature>
<evidence type="ECO:0000259" key="4">
    <source>
        <dbReference type="SMART" id="SM00829"/>
    </source>
</evidence>
<gene>
    <name evidence="5" type="ORF">SLS62_008675</name>
</gene>
<sequence>MSKPQASQTALLLHAPKQPYQVIDDHAVPHTDEESEILVRTQVIGLNPVDWKAPDFNFAIPVLPYVAGRELVGTIVRAPKSSARFQEGDEVIVISTDYRDIRKAAFQEYVVALEYNVAKLPPTITPHAGASLGVAFVAAAISLGICMGLNFQDVADGPDLLQLVRGLDKESLPADIRHECFNNLDITERAGAGDWIAIWGGSSTSAGMASQLARLAGLHVLLIVNQEKHGIRLARDPALRPDLLVDSHDQDRAIAVIQGSLSGKLKFALDTQSKDSAAALAHSLRPSEKHTSSIPTPPRTPTTTHLVGLAGLPKDQSLGGVTYHSVPIKLFHEVPQVGSALATWLERLLERRLITPPDVLVIEEGFEGVNKGLDRMRRGEISGGRAVVDLSASKDK</sequence>
<feature type="region of interest" description="Disordered" evidence="3">
    <location>
        <begin position="278"/>
        <end position="303"/>
    </location>
</feature>
<dbReference type="Gene3D" id="3.90.180.10">
    <property type="entry name" value="Medium-chain alcohol dehydrogenases, catalytic domain"/>
    <property type="match status" value="1"/>
</dbReference>
<dbReference type="InterPro" id="IPR047122">
    <property type="entry name" value="Trans-enoyl_RdTase-like"/>
</dbReference>
<dbReference type="EMBL" id="JAKJXP020000083">
    <property type="protein sequence ID" value="KAK7748308.1"/>
    <property type="molecule type" value="Genomic_DNA"/>
</dbReference>
<organism evidence="5 6">
    <name type="scientific">Diatrype stigma</name>
    <dbReference type="NCBI Taxonomy" id="117547"/>
    <lineage>
        <taxon>Eukaryota</taxon>
        <taxon>Fungi</taxon>
        <taxon>Dikarya</taxon>
        <taxon>Ascomycota</taxon>
        <taxon>Pezizomycotina</taxon>
        <taxon>Sordariomycetes</taxon>
        <taxon>Xylariomycetidae</taxon>
        <taxon>Xylariales</taxon>
        <taxon>Diatrypaceae</taxon>
        <taxon>Diatrype</taxon>
    </lineage>
</organism>
<dbReference type="InterPro" id="IPR011032">
    <property type="entry name" value="GroES-like_sf"/>
</dbReference>
<keyword evidence="6" id="KW-1185">Reference proteome</keyword>
<evidence type="ECO:0000256" key="1">
    <source>
        <dbReference type="ARBA" id="ARBA00008072"/>
    </source>
</evidence>
<dbReference type="InterPro" id="IPR020843">
    <property type="entry name" value="ER"/>
</dbReference>
<dbReference type="InterPro" id="IPR052585">
    <property type="entry name" value="Lipid_raft_assoc_Zn_ADH"/>
</dbReference>
<accession>A0AAN9YKA9</accession>
<dbReference type="Proteomes" id="UP001320420">
    <property type="component" value="Unassembled WGS sequence"/>
</dbReference>
<comment type="similarity">
    <text evidence="1">Belongs to the zinc-containing alcohol dehydrogenase family.</text>
</comment>
<dbReference type="AlphaFoldDB" id="A0AAN9YKA9"/>
<dbReference type="Pfam" id="PF08240">
    <property type="entry name" value="ADH_N"/>
    <property type="match status" value="1"/>
</dbReference>
<evidence type="ECO:0000256" key="3">
    <source>
        <dbReference type="SAM" id="MobiDB-lite"/>
    </source>
</evidence>
<proteinExistence type="inferred from homology"/>
<dbReference type="SUPFAM" id="SSF50129">
    <property type="entry name" value="GroES-like"/>
    <property type="match status" value="1"/>
</dbReference>
<reference evidence="5 6" key="1">
    <citation type="submission" date="2024-02" db="EMBL/GenBank/DDBJ databases">
        <title>De novo assembly and annotation of 12 fungi associated with fruit tree decline syndrome in Ontario, Canada.</title>
        <authorList>
            <person name="Sulman M."/>
            <person name="Ellouze W."/>
            <person name="Ilyukhin E."/>
        </authorList>
    </citation>
    <scope>NUCLEOTIDE SEQUENCE [LARGE SCALE GENOMIC DNA]</scope>
    <source>
        <strain evidence="5 6">M11/M66-122</strain>
    </source>
</reference>